<feature type="domain" description="DUF4064" evidence="3">
    <location>
        <begin position="2"/>
        <end position="112"/>
    </location>
</feature>
<dbReference type="InterPro" id="IPR025273">
    <property type="entry name" value="DUF4064"/>
</dbReference>
<accession>A0A433RQU2</accession>
<feature type="transmembrane region" description="Helical" evidence="2">
    <location>
        <begin position="9"/>
        <end position="31"/>
    </location>
</feature>
<feature type="transmembrane region" description="Helical" evidence="2">
    <location>
        <begin position="71"/>
        <end position="91"/>
    </location>
</feature>
<feature type="compositionally biased region" description="Polar residues" evidence="1">
    <location>
        <begin position="147"/>
        <end position="157"/>
    </location>
</feature>
<protein>
    <recommendedName>
        <fullName evidence="3">DUF4064 domain-containing protein</fullName>
    </recommendedName>
</protein>
<dbReference type="Proteomes" id="UP000288623">
    <property type="component" value="Unassembled WGS sequence"/>
</dbReference>
<evidence type="ECO:0000259" key="3">
    <source>
        <dbReference type="Pfam" id="PF13273"/>
    </source>
</evidence>
<sequence length="157" mass="17137">MNRTIEKVLAMIASILNVFGIAGTGVFMFSIDNLFKTESLQQQIIEDVQQSTGTELTLTDLQDLSQVFGSIGWFVIIVLIISLIIGTAGMIKLHSDTKLAGILFIGAGIFACLISVPSILFYIAAILCFTRKKAQPQESPVGKKTPHQISNNQEHIK</sequence>
<organism evidence="4 5">
    <name type="scientific">Candidatus Kurthia intestinigallinarum</name>
    <dbReference type="NCBI Taxonomy" id="1562256"/>
    <lineage>
        <taxon>Bacteria</taxon>
        <taxon>Bacillati</taxon>
        <taxon>Bacillota</taxon>
        <taxon>Bacilli</taxon>
        <taxon>Bacillales</taxon>
        <taxon>Caryophanaceae</taxon>
        <taxon>Kurthia</taxon>
    </lineage>
</organism>
<keyword evidence="2" id="KW-0812">Transmembrane</keyword>
<evidence type="ECO:0000313" key="4">
    <source>
        <dbReference type="EMBL" id="RUS53157.1"/>
    </source>
</evidence>
<feature type="transmembrane region" description="Helical" evidence="2">
    <location>
        <begin position="103"/>
        <end position="127"/>
    </location>
</feature>
<dbReference type="EMBL" id="JTFC01000039">
    <property type="protein sequence ID" value="RUS53157.1"/>
    <property type="molecule type" value="Genomic_DNA"/>
</dbReference>
<reference evidence="4 5" key="1">
    <citation type="submission" date="2014-11" db="EMBL/GenBank/DDBJ databases">
        <title>Genome sequence and analysis of novel Kurthia sp.</title>
        <authorList>
            <person name="Lawson J.N."/>
            <person name="Gonzalez J.E."/>
            <person name="Rinauldi L."/>
            <person name="Xuan Z."/>
            <person name="Firman A."/>
            <person name="Shaddox L."/>
            <person name="Trudeau A."/>
            <person name="Shah S."/>
            <person name="Reiman D."/>
        </authorList>
    </citation>
    <scope>NUCLEOTIDE SEQUENCE [LARGE SCALE GENOMIC DNA]</scope>
    <source>
        <strain evidence="4 5">3B1D</strain>
    </source>
</reference>
<gene>
    <name evidence="4" type="ORF">QI30_14975</name>
</gene>
<keyword evidence="5" id="KW-1185">Reference proteome</keyword>
<dbReference type="AlphaFoldDB" id="A0A433RQU2"/>
<dbReference type="OrthoDB" id="2357232at2"/>
<evidence type="ECO:0000256" key="2">
    <source>
        <dbReference type="SAM" id="Phobius"/>
    </source>
</evidence>
<feature type="region of interest" description="Disordered" evidence="1">
    <location>
        <begin position="137"/>
        <end position="157"/>
    </location>
</feature>
<proteinExistence type="predicted"/>
<evidence type="ECO:0000256" key="1">
    <source>
        <dbReference type="SAM" id="MobiDB-lite"/>
    </source>
</evidence>
<dbReference type="Pfam" id="PF13273">
    <property type="entry name" value="DUF4064"/>
    <property type="match status" value="1"/>
</dbReference>
<evidence type="ECO:0000313" key="5">
    <source>
        <dbReference type="Proteomes" id="UP000288623"/>
    </source>
</evidence>
<comment type="caution">
    <text evidence="4">The sequence shown here is derived from an EMBL/GenBank/DDBJ whole genome shotgun (WGS) entry which is preliminary data.</text>
</comment>
<dbReference type="RefSeq" id="WP_126991411.1">
    <property type="nucleotide sequence ID" value="NZ_JTFC01000039.1"/>
</dbReference>
<keyword evidence="2" id="KW-1133">Transmembrane helix</keyword>
<name>A0A433RQU2_9BACL</name>
<keyword evidence="2" id="KW-0472">Membrane</keyword>